<organism evidence="1 2">
    <name type="scientific">Physcomitrium patens</name>
    <name type="common">Spreading-leaved earth moss</name>
    <name type="synonym">Physcomitrella patens</name>
    <dbReference type="NCBI Taxonomy" id="3218"/>
    <lineage>
        <taxon>Eukaryota</taxon>
        <taxon>Viridiplantae</taxon>
        <taxon>Streptophyta</taxon>
        <taxon>Embryophyta</taxon>
        <taxon>Bryophyta</taxon>
        <taxon>Bryophytina</taxon>
        <taxon>Bryopsida</taxon>
        <taxon>Funariidae</taxon>
        <taxon>Funariales</taxon>
        <taxon>Funariaceae</taxon>
        <taxon>Physcomitrium</taxon>
    </lineage>
</organism>
<dbReference type="AlphaFoldDB" id="A0A7I3YZ66"/>
<name>A0A7I3YZ66_PHYPA</name>
<keyword evidence="2" id="KW-1185">Reference proteome</keyword>
<dbReference type="EnsemblPlants" id="Pp3c24_8340V3.3">
    <property type="protein sequence ID" value="PAC:32910579.CDS.1"/>
    <property type="gene ID" value="Pp3c24_8340"/>
</dbReference>
<sequence>MSSSYQDLVLQMHFSRIRQNRGLLFGRDAGGTWNRSLPKQRKIKEEDKKEDSLINLAVGIRVSGSGRGG</sequence>
<protein>
    <submittedName>
        <fullName evidence="1">Uncharacterized protein</fullName>
    </submittedName>
</protein>
<reference evidence="1" key="3">
    <citation type="submission" date="2020-12" db="UniProtKB">
        <authorList>
            <consortium name="EnsemblPlants"/>
        </authorList>
    </citation>
    <scope>IDENTIFICATION</scope>
</reference>
<evidence type="ECO:0000313" key="2">
    <source>
        <dbReference type="Proteomes" id="UP000006727"/>
    </source>
</evidence>
<evidence type="ECO:0000313" key="1">
    <source>
        <dbReference type="EnsemblPlants" id="PAC:32910579.CDS.1"/>
    </source>
</evidence>
<accession>A0A7I3YZ66</accession>
<proteinExistence type="predicted"/>
<gene>
    <name evidence="1" type="primary">LOC112276750</name>
</gene>
<dbReference type="Proteomes" id="UP000006727">
    <property type="component" value="Chromosome 24"/>
</dbReference>
<reference evidence="1 2" key="1">
    <citation type="journal article" date="2008" name="Science">
        <title>The Physcomitrella genome reveals evolutionary insights into the conquest of land by plants.</title>
        <authorList>
            <person name="Rensing S."/>
            <person name="Lang D."/>
            <person name="Zimmer A."/>
            <person name="Terry A."/>
            <person name="Salamov A."/>
            <person name="Shapiro H."/>
            <person name="Nishiyama T."/>
            <person name="Perroud P.-F."/>
            <person name="Lindquist E."/>
            <person name="Kamisugi Y."/>
            <person name="Tanahashi T."/>
            <person name="Sakakibara K."/>
            <person name="Fujita T."/>
            <person name="Oishi K."/>
            <person name="Shin-I T."/>
            <person name="Kuroki Y."/>
            <person name="Toyoda A."/>
            <person name="Suzuki Y."/>
            <person name="Hashimoto A."/>
            <person name="Yamaguchi K."/>
            <person name="Sugano A."/>
            <person name="Kohara Y."/>
            <person name="Fujiyama A."/>
            <person name="Anterola A."/>
            <person name="Aoki S."/>
            <person name="Ashton N."/>
            <person name="Barbazuk W.B."/>
            <person name="Barker E."/>
            <person name="Bennetzen J."/>
            <person name="Bezanilla M."/>
            <person name="Blankenship R."/>
            <person name="Cho S.H."/>
            <person name="Dutcher S."/>
            <person name="Estelle M."/>
            <person name="Fawcett J.A."/>
            <person name="Gundlach H."/>
            <person name="Hanada K."/>
            <person name="Heyl A."/>
            <person name="Hicks K.A."/>
            <person name="Hugh J."/>
            <person name="Lohr M."/>
            <person name="Mayer K."/>
            <person name="Melkozernov A."/>
            <person name="Murata T."/>
            <person name="Nelson D."/>
            <person name="Pils B."/>
            <person name="Prigge M."/>
            <person name="Reiss B."/>
            <person name="Renner T."/>
            <person name="Rombauts S."/>
            <person name="Rushton P."/>
            <person name="Sanderfoot A."/>
            <person name="Schween G."/>
            <person name="Shiu S.-H."/>
            <person name="Stueber K."/>
            <person name="Theodoulou F.L."/>
            <person name="Tu H."/>
            <person name="Van de Peer Y."/>
            <person name="Verrier P.J."/>
            <person name="Waters E."/>
            <person name="Wood A."/>
            <person name="Yang L."/>
            <person name="Cove D."/>
            <person name="Cuming A."/>
            <person name="Hasebe M."/>
            <person name="Lucas S."/>
            <person name="Mishler D.B."/>
            <person name="Reski R."/>
            <person name="Grigoriev I."/>
            <person name="Quatrano R.S."/>
            <person name="Boore J.L."/>
        </authorList>
    </citation>
    <scope>NUCLEOTIDE SEQUENCE [LARGE SCALE GENOMIC DNA]</scope>
    <source>
        <strain evidence="1 2">cv. Gransden 2004</strain>
    </source>
</reference>
<reference evidence="1 2" key="2">
    <citation type="journal article" date="2018" name="Plant J.">
        <title>The Physcomitrella patens chromosome-scale assembly reveals moss genome structure and evolution.</title>
        <authorList>
            <person name="Lang D."/>
            <person name="Ullrich K.K."/>
            <person name="Murat F."/>
            <person name="Fuchs J."/>
            <person name="Jenkins J."/>
            <person name="Haas F.B."/>
            <person name="Piednoel M."/>
            <person name="Gundlach H."/>
            <person name="Van Bel M."/>
            <person name="Meyberg R."/>
            <person name="Vives C."/>
            <person name="Morata J."/>
            <person name="Symeonidi A."/>
            <person name="Hiss M."/>
            <person name="Muchero W."/>
            <person name="Kamisugi Y."/>
            <person name="Saleh O."/>
            <person name="Blanc G."/>
            <person name="Decker E.L."/>
            <person name="van Gessel N."/>
            <person name="Grimwood J."/>
            <person name="Hayes R.D."/>
            <person name="Graham S.W."/>
            <person name="Gunter L.E."/>
            <person name="McDaniel S.F."/>
            <person name="Hoernstein S.N.W."/>
            <person name="Larsson A."/>
            <person name="Li F.W."/>
            <person name="Perroud P.F."/>
            <person name="Phillips J."/>
            <person name="Ranjan P."/>
            <person name="Rokshar D.S."/>
            <person name="Rothfels C.J."/>
            <person name="Schneider L."/>
            <person name="Shu S."/>
            <person name="Stevenson D.W."/>
            <person name="Thummler F."/>
            <person name="Tillich M."/>
            <person name="Villarreal Aguilar J.C."/>
            <person name="Widiez T."/>
            <person name="Wong G.K."/>
            <person name="Wymore A."/>
            <person name="Zhang Y."/>
            <person name="Zimmer A.D."/>
            <person name="Quatrano R.S."/>
            <person name="Mayer K.F.X."/>
            <person name="Goodstein D."/>
            <person name="Casacuberta J.M."/>
            <person name="Vandepoele K."/>
            <person name="Reski R."/>
            <person name="Cuming A.C."/>
            <person name="Tuskan G.A."/>
            <person name="Maumus F."/>
            <person name="Salse J."/>
            <person name="Schmutz J."/>
            <person name="Rensing S.A."/>
        </authorList>
    </citation>
    <scope>NUCLEOTIDE SEQUENCE [LARGE SCALE GENOMIC DNA]</scope>
    <source>
        <strain evidence="1 2">cv. Gransden 2004</strain>
    </source>
</reference>
<dbReference type="EMBL" id="ABEU02000024">
    <property type="status" value="NOT_ANNOTATED_CDS"/>
    <property type="molecule type" value="Genomic_DNA"/>
</dbReference>
<dbReference type="Gramene" id="Pp3c24_8340V3.3">
    <property type="protein sequence ID" value="PAC:32910579.CDS.1"/>
    <property type="gene ID" value="Pp3c24_8340"/>
</dbReference>